<gene>
    <name evidence="1" type="ORF">FNV43_RR01799</name>
</gene>
<keyword evidence="2" id="KW-1185">Reference proteome</keyword>
<dbReference type="EMBL" id="VOIH02000001">
    <property type="protein sequence ID" value="KAF3457142.1"/>
    <property type="molecule type" value="Genomic_DNA"/>
</dbReference>
<evidence type="ECO:0008006" key="3">
    <source>
        <dbReference type="Google" id="ProtNLM"/>
    </source>
</evidence>
<reference evidence="1" key="1">
    <citation type="submission" date="2020-03" db="EMBL/GenBank/DDBJ databases">
        <title>A high-quality chromosome-level genome assembly of a woody plant with both climbing and erect habits, Rhamnella rubrinervis.</title>
        <authorList>
            <person name="Lu Z."/>
            <person name="Yang Y."/>
            <person name="Zhu X."/>
            <person name="Sun Y."/>
        </authorList>
    </citation>
    <scope>NUCLEOTIDE SEQUENCE</scope>
    <source>
        <strain evidence="1">BYM</strain>
        <tissue evidence="1">Leaf</tissue>
    </source>
</reference>
<dbReference type="HAMAP" id="MF_01481">
    <property type="entry name" value="PSII_Psb27"/>
    <property type="match status" value="1"/>
</dbReference>
<dbReference type="GO" id="GO:0009543">
    <property type="term" value="C:chloroplast thylakoid lumen"/>
    <property type="evidence" value="ECO:0007669"/>
    <property type="project" value="TreeGrafter"/>
</dbReference>
<dbReference type="Proteomes" id="UP000796880">
    <property type="component" value="Unassembled WGS sequence"/>
</dbReference>
<proteinExistence type="inferred from homology"/>
<dbReference type="AlphaFoldDB" id="A0A8K0HQA1"/>
<dbReference type="PANTHER" id="PTHR34041:SF3">
    <property type="entry name" value="PHOTOSYSTEM II D1 PRECURSOR PROCESSING PROTEIN PSB27-H2, CHLOROPLASTIC"/>
    <property type="match status" value="1"/>
</dbReference>
<comment type="caution">
    <text evidence="1">The sequence shown here is derived from an EMBL/GenBank/DDBJ whole genome shotgun (WGS) entry which is preliminary data.</text>
</comment>
<evidence type="ECO:0000313" key="2">
    <source>
        <dbReference type="Proteomes" id="UP000796880"/>
    </source>
</evidence>
<name>A0A8K0HQA1_9ROSA</name>
<dbReference type="PANTHER" id="PTHR34041">
    <property type="entry name" value="PHOTOSYSTEM II REPAIR PROTEIN PSB27-H1, CHLOROPLASTIC"/>
    <property type="match status" value="1"/>
</dbReference>
<accession>A0A8K0HQA1</accession>
<dbReference type="InterPro" id="IPR038450">
    <property type="entry name" value="PSII_Psb27_sf"/>
</dbReference>
<evidence type="ECO:0000313" key="1">
    <source>
        <dbReference type="EMBL" id="KAF3457142.1"/>
    </source>
</evidence>
<dbReference type="FunFam" id="1.20.58.810:FF:000002">
    <property type="entry name" value="Photosystem II D1 processing protein PSB27-H2, chloroplastic"/>
    <property type="match status" value="1"/>
</dbReference>
<sequence>MSSSKHHQIPFDSQRAGKAEMESVLHGSKLVDCDSTSTWTGINELRMVALVSAKIHPLVISRTGPVNGYNKIQPKCHVVLPPSKEASSARRHVLVCGSASFLTILSLNCGLMPSMVRAEDKSNGQEEEDDGGVVGVIKSLFDPNEKTKSGKELPKAYLKSAREVVKTLRESLDEDPKDVAKFRRTADAAKESIRDYLSNWRGQQTVIQEESYVVLERAIRSLASFYSKAGPSAALPEEIKSEILNDLNRAEEFL</sequence>
<dbReference type="OrthoDB" id="543314at2759"/>
<dbReference type="InterPro" id="IPR025585">
    <property type="entry name" value="PSII_Psb27"/>
</dbReference>
<dbReference type="GO" id="GO:0010207">
    <property type="term" value="P:photosystem II assembly"/>
    <property type="evidence" value="ECO:0007669"/>
    <property type="project" value="InterPro"/>
</dbReference>
<dbReference type="Pfam" id="PF13326">
    <property type="entry name" value="PSII_Pbs27"/>
    <property type="match status" value="1"/>
</dbReference>
<dbReference type="Gene3D" id="1.20.58.810">
    <property type="entry name" value="Photosystem II Pbs27"/>
    <property type="match status" value="1"/>
</dbReference>
<protein>
    <recommendedName>
        <fullName evidence="3">Photosystem II D1 precursor processing protein PSB27-H2, chloroplastic</fullName>
    </recommendedName>
</protein>
<dbReference type="GO" id="GO:0010206">
    <property type="term" value="P:photosystem II repair"/>
    <property type="evidence" value="ECO:0007669"/>
    <property type="project" value="InterPro"/>
</dbReference>
<organism evidence="1 2">
    <name type="scientific">Rhamnella rubrinervis</name>
    <dbReference type="NCBI Taxonomy" id="2594499"/>
    <lineage>
        <taxon>Eukaryota</taxon>
        <taxon>Viridiplantae</taxon>
        <taxon>Streptophyta</taxon>
        <taxon>Embryophyta</taxon>
        <taxon>Tracheophyta</taxon>
        <taxon>Spermatophyta</taxon>
        <taxon>Magnoliopsida</taxon>
        <taxon>eudicotyledons</taxon>
        <taxon>Gunneridae</taxon>
        <taxon>Pentapetalae</taxon>
        <taxon>rosids</taxon>
        <taxon>fabids</taxon>
        <taxon>Rosales</taxon>
        <taxon>Rhamnaceae</taxon>
        <taxon>rhamnoid group</taxon>
        <taxon>Rhamneae</taxon>
        <taxon>Rhamnella</taxon>
    </lineage>
</organism>
<dbReference type="GO" id="GO:0009523">
    <property type="term" value="C:photosystem II"/>
    <property type="evidence" value="ECO:0007669"/>
    <property type="project" value="InterPro"/>
</dbReference>